<accession>A0A2S9K381</accession>
<keyword evidence="8" id="KW-0479">Metal-binding</keyword>
<evidence type="ECO:0000259" key="15">
    <source>
        <dbReference type="Pfam" id="PF11940"/>
    </source>
</evidence>
<dbReference type="PANTHER" id="PTHR46322:SF1">
    <property type="entry name" value="PUROMYCIN-SENSITIVE AMINOPEPTIDASE"/>
    <property type="match status" value="1"/>
</dbReference>
<evidence type="ECO:0000313" key="19">
    <source>
        <dbReference type="Proteomes" id="UP000238589"/>
    </source>
</evidence>
<dbReference type="NCBIfam" id="TIGR02414">
    <property type="entry name" value="pepN_proteo"/>
    <property type="match status" value="1"/>
</dbReference>
<evidence type="ECO:0000256" key="2">
    <source>
        <dbReference type="ARBA" id="ARBA00001947"/>
    </source>
</evidence>
<dbReference type="InterPro" id="IPR012779">
    <property type="entry name" value="Peptidase_M1_pepN"/>
</dbReference>
<evidence type="ECO:0000259" key="17">
    <source>
        <dbReference type="Pfam" id="PF17900"/>
    </source>
</evidence>
<proteinExistence type="inferred from homology"/>
<dbReference type="FunFam" id="3.30.2010.30:FF:000002">
    <property type="entry name" value="Putative aminopeptidase N"/>
    <property type="match status" value="1"/>
</dbReference>
<dbReference type="InterPro" id="IPR014782">
    <property type="entry name" value="Peptidase_M1_dom"/>
</dbReference>
<evidence type="ECO:0000256" key="7">
    <source>
        <dbReference type="ARBA" id="ARBA00022670"/>
    </source>
</evidence>
<comment type="catalytic activity">
    <reaction evidence="1">
        <text>Release of an N-terminal amino acid, Xaa-|-Yaa- from a peptide, amide or arylamide. Xaa is preferably Ala, but may be most amino acids including Pro (slow action). When a terminal hydrophobic residue is followed by a prolyl residue, the two may be released as an intact Xaa-Pro dipeptide.</text>
        <dbReference type="EC" id="3.4.11.2"/>
    </reaction>
</comment>
<dbReference type="InterPro" id="IPR027268">
    <property type="entry name" value="Peptidase_M4/M1_CTD_sf"/>
</dbReference>
<dbReference type="Pfam" id="PF11940">
    <property type="entry name" value="DUF3458"/>
    <property type="match status" value="1"/>
</dbReference>
<dbReference type="Pfam" id="PF17900">
    <property type="entry name" value="Peptidase_M1_N"/>
    <property type="match status" value="1"/>
</dbReference>
<keyword evidence="6 18" id="KW-0031">Aminopeptidase</keyword>
<feature type="domain" description="Peptidase M1 alanyl aminopeptidase C-terminal" evidence="16">
    <location>
        <begin position="558"/>
        <end position="886"/>
    </location>
</feature>
<dbReference type="GO" id="GO:0008270">
    <property type="term" value="F:zinc ion binding"/>
    <property type="evidence" value="ECO:0007669"/>
    <property type="project" value="InterPro"/>
</dbReference>
<gene>
    <name evidence="18" type="ORF">C6P64_11745</name>
</gene>
<dbReference type="Pfam" id="PF01433">
    <property type="entry name" value="Peptidase_M1"/>
    <property type="match status" value="1"/>
</dbReference>
<keyword evidence="7" id="KW-0645">Protease</keyword>
<evidence type="ECO:0000256" key="12">
    <source>
        <dbReference type="ARBA" id="ARBA00059739"/>
    </source>
</evidence>
<dbReference type="GO" id="GO:0006508">
    <property type="term" value="P:proteolysis"/>
    <property type="evidence" value="ECO:0007669"/>
    <property type="project" value="UniProtKB-UniRule"/>
</dbReference>
<dbReference type="InterPro" id="IPR001930">
    <property type="entry name" value="Peptidase_M1"/>
</dbReference>
<dbReference type="Pfam" id="PF17432">
    <property type="entry name" value="DUF3458_C"/>
    <property type="match status" value="1"/>
</dbReference>
<dbReference type="GO" id="GO:0016285">
    <property type="term" value="F:alanyl aminopeptidase activity"/>
    <property type="evidence" value="ECO:0007669"/>
    <property type="project" value="UniProtKB-EC"/>
</dbReference>
<comment type="similarity">
    <text evidence="3">Belongs to the peptidase M1 family.</text>
</comment>
<evidence type="ECO:0000259" key="14">
    <source>
        <dbReference type="Pfam" id="PF01433"/>
    </source>
</evidence>
<feature type="domain" description="Peptidase M1 membrane alanine aminopeptidase" evidence="14">
    <location>
        <begin position="233"/>
        <end position="444"/>
    </location>
</feature>
<dbReference type="RefSeq" id="WP_105748761.1">
    <property type="nucleotide sequence ID" value="NZ_PVLQ01000040.1"/>
</dbReference>
<dbReference type="SUPFAM" id="SSF55486">
    <property type="entry name" value="Metalloproteases ('zincins'), catalytic domain"/>
    <property type="match status" value="1"/>
</dbReference>
<dbReference type="InterPro" id="IPR024601">
    <property type="entry name" value="Peptidase_M1_pepN_C"/>
</dbReference>
<name>A0A2S9K381_9BURK</name>
<comment type="cofactor">
    <cofactor evidence="2">
        <name>Zn(2+)</name>
        <dbReference type="ChEBI" id="CHEBI:29105"/>
    </cofactor>
</comment>
<dbReference type="InterPro" id="IPR042097">
    <property type="entry name" value="Aminopeptidase_N-like_N_sf"/>
</dbReference>
<evidence type="ECO:0000256" key="4">
    <source>
        <dbReference type="ARBA" id="ARBA00012564"/>
    </source>
</evidence>
<dbReference type="Gene3D" id="3.30.2010.30">
    <property type="match status" value="1"/>
</dbReference>
<keyword evidence="11" id="KW-0482">Metalloprotease</keyword>
<dbReference type="Gene3D" id="2.60.40.1730">
    <property type="entry name" value="tricorn interacting facor f3 domain"/>
    <property type="match status" value="1"/>
</dbReference>
<evidence type="ECO:0000256" key="5">
    <source>
        <dbReference type="ARBA" id="ARBA00015611"/>
    </source>
</evidence>
<keyword evidence="19" id="KW-1185">Reference proteome</keyword>
<comment type="function">
    <text evidence="12">Aminopeptidase N is involved in the degradation of intracellular peptides generated by protein breakdown during normal growth as well as in response to nutrient starvation.</text>
</comment>
<feature type="domain" description="Peptidase M1 alanyl aminopeptidase Ig-like fold" evidence="15">
    <location>
        <begin position="460"/>
        <end position="554"/>
    </location>
</feature>
<dbReference type="Gene3D" id="2.60.40.1840">
    <property type="match status" value="1"/>
</dbReference>
<dbReference type="Gene3D" id="1.25.50.10">
    <property type="entry name" value="Peptidase M1, alanyl aminopeptidase, C-terminal domain"/>
    <property type="match status" value="1"/>
</dbReference>
<dbReference type="SUPFAM" id="SSF63737">
    <property type="entry name" value="Leukotriene A4 hydrolase N-terminal domain"/>
    <property type="match status" value="1"/>
</dbReference>
<dbReference type="Gene3D" id="1.10.390.10">
    <property type="entry name" value="Neutral Protease Domain 2"/>
    <property type="match status" value="1"/>
</dbReference>
<evidence type="ECO:0000256" key="8">
    <source>
        <dbReference type="ARBA" id="ARBA00022723"/>
    </source>
</evidence>
<dbReference type="PANTHER" id="PTHR46322">
    <property type="entry name" value="PUROMYCIN-SENSITIVE AMINOPEPTIDASE"/>
    <property type="match status" value="1"/>
</dbReference>
<sequence length="887" mass="98485">MTSLREGNTPVVKREDYAAPAFLVDSVDLCFDLDPAKTRVLNKMRLRRNPAVAAQPLRLDGEDLNLARVLVNGEGSSFKLEGKQLVLEKLPEGEEPFELEIFTTCAPAKNSKLMGLYVSQGTFFTQCEAEGFRRITYFLDRPDVMASYQVTLRADKAAYPVLLSNGNLVEQGDLDDGRHYARWVDPHKKPCYLFALVAGQLVAREQRIRSRSGGEHLLQVYVRPGDLDKTEHAMNSLMASIAWDEARFGLPLDLERFMIVATSDFNMGAMENKGLNIFNTKYVLANPATATDADYAGIESVVGHEYFHNWTGNRVTCRDWFQLSLKEGLTVFRDQEFSMDMAGSVSARAVKRIEDVRVLRSAQFPEDAGPMAHPVRPDQYAEINNFYTVTIYEKGSEVVRMQQTLVGREGFARGMKLYFERHDGQAVTCDDFAQAIADANPDSELARLLPQFKRWYSQAGTPRLHASGYFDAEARRYTLTLGQSCPATPGQPSKKAFVIPVALGLLDAQGREIEGSARTVVLSETSQTVVFEGIDAAPVPSILRGFSAPVILEHDSSDAELLTLLAHDSDPFNRWEAGQRLALRRALAAVQSADAVHQPLDAAYLDAMRAILRAPELDAAFKELVLTLPGEGYIAEQLDEVDPQRIHAVREAMREQLAHALQEDWIQAFEAHQDNGAFRPDPVSSGRRALAGLALNMLCLAARENGNPVWPGKALQRFKDAGNMTDRVNALSALVGSGSALAQPALERFHALFKGEELVLDKWFALQAGAPDRGGNILPLVKQLMQHPDFHLRNPNRARSLIFSYCNANPGAFHRVDAAGYRFWSERVLEIDAFNPQVAARLARALDRWKKLAEPYRSAAREAIARVAAKADLSNDVREVVTRALAD</sequence>
<dbReference type="OrthoDB" id="100605at2"/>
<reference evidence="18 19" key="1">
    <citation type="submission" date="2018-03" db="EMBL/GenBank/DDBJ databases">
        <title>Comparative genomics illustrates the genes involved in a hyperalkaliphilic mechanisms of Serpentinomonas isolated from highly-alkaline calcium-rich serpentinized springs.</title>
        <authorList>
            <person name="Suzuki S."/>
            <person name="Ishii S."/>
            <person name="Walworth N."/>
            <person name="Bird L."/>
            <person name="Kuenen J.G."/>
            <person name="Nealson K.H."/>
        </authorList>
    </citation>
    <scope>NUCLEOTIDE SEQUENCE [LARGE SCALE GENOMIC DNA]</scope>
    <source>
        <strain evidence="18 19">P1</strain>
    </source>
</reference>
<keyword evidence="9" id="KW-0378">Hydrolase</keyword>
<feature type="domain" description="Aminopeptidase N-like N-terminal" evidence="17">
    <location>
        <begin position="86"/>
        <end position="193"/>
    </location>
</feature>
<dbReference type="InterPro" id="IPR035414">
    <property type="entry name" value="Peptidase_M1_pepN_Ig-like"/>
</dbReference>
<evidence type="ECO:0000256" key="3">
    <source>
        <dbReference type="ARBA" id="ARBA00010136"/>
    </source>
</evidence>
<organism evidence="18 19">
    <name type="scientific">Malikia granosa</name>
    <dbReference type="NCBI Taxonomy" id="263067"/>
    <lineage>
        <taxon>Bacteria</taxon>
        <taxon>Pseudomonadati</taxon>
        <taxon>Pseudomonadota</taxon>
        <taxon>Betaproteobacteria</taxon>
        <taxon>Burkholderiales</taxon>
        <taxon>Comamonadaceae</taxon>
        <taxon>Malikia</taxon>
    </lineage>
</organism>
<dbReference type="PRINTS" id="PR00756">
    <property type="entry name" value="ALADIPTASE"/>
</dbReference>
<evidence type="ECO:0000256" key="6">
    <source>
        <dbReference type="ARBA" id="ARBA00022438"/>
    </source>
</evidence>
<evidence type="ECO:0000259" key="16">
    <source>
        <dbReference type="Pfam" id="PF17432"/>
    </source>
</evidence>
<protein>
    <recommendedName>
        <fullName evidence="5 13">Aminopeptidase N</fullName>
        <ecNumber evidence="4 13">3.4.11.2</ecNumber>
    </recommendedName>
</protein>
<dbReference type="FunFam" id="2.60.40.1840:FF:000001">
    <property type="entry name" value="Aminopeptidase N"/>
    <property type="match status" value="1"/>
</dbReference>
<dbReference type="InterPro" id="IPR037144">
    <property type="entry name" value="Peptidase_M1_pepN_C_sf"/>
</dbReference>
<evidence type="ECO:0000256" key="1">
    <source>
        <dbReference type="ARBA" id="ARBA00000098"/>
    </source>
</evidence>
<evidence type="ECO:0000256" key="9">
    <source>
        <dbReference type="ARBA" id="ARBA00022801"/>
    </source>
</evidence>
<dbReference type="CDD" id="cd09600">
    <property type="entry name" value="M1_APN"/>
    <property type="match status" value="1"/>
</dbReference>
<keyword evidence="10" id="KW-0862">Zinc</keyword>
<dbReference type="InterPro" id="IPR045357">
    <property type="entry name" value="Aminopeptidase_N-like_N"/>
</dbReference>
<dbReference type="InterPro" id="IPR038438">
    <property type="entry name" value="PepN_Ig-like_sf"/>
</dbReference>
<comment type="caution">
    <text evidence="18">The sequence shown here is derived from an EMBL/GenBank/DDBJ whole genome shotgun (WGS) entry which is preliminary data.</text>
</comment>
<evidence type="ECO:0000256" key="11">
    <source>
        <dbReference type="ARBA" id="ARBA00023049"/>
    </source>
</evidence>
<dbReference type="AlphaFoldDB" id="A0A2S9K381"/>
<dbReference type="Proteomes" id="UP000238589">
    <property type="component" value="Unassembled WGS sequence"/>
</dbReference>
<evidence type="ECO:0000256" key="10">
    <source>
        <dbReference type="ARBA" id="ARBA00022833"/>
    </source>
</evidence>
<dbReference type="FunFam" id="2.60.40.1730:FF:000005">
    <property type="entry name" value="Aminopeptidase N"/>
    <property type="match status" value="1"/>
</dbReference>
<evidence type="ECO:0000256" key="13">
    <source>
        <dbReference type="NCBIfam" id="TIGR02414"/>
    </source>
</evidence>
<dbReference type="EMBL" id="PVLQ01000040">
    <property type="protein sequence ID" value="PRD64938.1"/>
    <property type="molecule type" value="Genomic_DNA"/>
</dbReference>
<dbReference type="EC" id="3.4.11.2" evidence="4 13"/>
<evidence type="ECO:0000313" key="18">
    <source>
        <dbReference type="EMBL" id="PRD64938.1"/>
    </source>
</evidence>
<dbReference type="GO" id="GO:0008237">
    <property type="term" value="F:metallopeptidase activity"/>
    <property type="evidence" value="ECO:0007669"/>
    <property type="project" value="UniProtKB-UniRule"/>
</dbReference>